<feature type="region of interest" description="Disordered" evidence="5">
    <location>
        <begin position="67"/>
        <end position="92"/>
    </location>
</feature>
<comment type="caution">
    <text evidence="8">The sequence shown here is derived from an EMBL/GenBank/DDBJ whole genome shotgun (WGS) entry which is preliminary data.</text>
</comment>
<feature type="compositionally biased region" description="Low complexity" evidence="5">
    <location>
        <begin position="139"/>
        <end position="149"/>
    </location>
</feature>
<dbReference type="EMBL" id="JABANP010000194">
    <property type="protein sequence ID" value="KAF4687203.1"/>
    <property type="molecule type" value="Genomic_DNA"/>
</dbReference>
<evidence type="ECO:0000256" key="1">
    <source>
        <dbReference type="ARBA" id="ARBA00022723"/>
    </source>
</evidence>
<keyword evidence="3 4" id="KW-0862">Zinc</keyword>
<dbReference type="SUPFAM" id="SSF90229">
    <property type="entry name" value="CCCH zinc finger"/>
    <property type="match status" value="1"/>
</dbReference>
<evidence type="ECO:0000313" key="9">
    <source>
        <dbReference type="EMBL" id="KAF4753829.1"/>
    </source>
</evidence>
<proteinExistence type="predicted"/>
<feature type="region of interest" description="Disordered" evidence="5">
    <location>
        <begin position="1"/>
        <end position="31"/>
    </location>
</feature>
<dbReference type="OrthoDB" id="444287at2759"/>
<dbReference type="GO" id="GO:0008270">
    <property type="term" value="F:zinc ion binding"/>
    <property type="evidence" value="ECO:0007669"/>
    <property type="project" value="UniProtKB-KW"/>
</dbReference>
<dbReference type="EMBL" id="JABANM010001696">
    <property type="protein sequence ID" value="KAF4753829.1"/>
    <property type="molecule type" value="Genomic_DNA"/>
</dbReference>
<evidence type="ECO:0000256" key="5">
    <source>
        <dbReference type="SAM" id="MobiDB-lite"/>
    </source>
</evidence>
<dbReference type="Proteomes" id="UP000574390">
    <property type="component" value="Unassembled WGS sequence"/>
</dbReference>
<dbReference type="InterPro" id="IPR036855">
    <property type="entry name" value="Znf_CCCH_sf"/>
</dbReference>
<feature type="zinc finger region" description="C3H1-type" evidence="4">
    <location>
        <begin position="34"/>
        <end position="61"/>
    </location>
</feature>
<dbReference type="EMBL" id="JABANO010025501">
    <property type="protein sequence ID" value="KAF4720107.1"/>
    <property type="molecule type" value="Genomic_DNA"/>
</dbReference>
<gene>
    <name evidence="7" type="ORF">FOZ60_004229</name>
    <name evidence="9" type="ORF">FOZ62_006469</name>
    <name evidence="8" type="ORF">FOZ63_001793</name>
</gene>
<evidence type="ECO:0000313" key="10">
    <source>
        <dbReference type="Proteomes" id="UP000541610"/>
    </source>
</evidence>
<keyword evidence="11" id="KW-1185">Reference proteome</keyword>
<dbReference type="SMART" id="SM00356">
    <property type="entry name" value="ZnF_C3H1"/>
    <property type="match status" value="1"/>
</dbReference>
<evidence type="ECO:0000256" key="3">
    <source>
        <dbReference type="ARBA" id="ARBA00022833"/>
    </source>
</evidence>
<feature type="compositionally biased region" description="Basic residues" evidence="5">
    <location>
        <begin position="1"/>
        <end position="15"/>
    </location>
</feature>
<evidence type="ECO:0000256" key="4">
    <source>
        <dbReference type="PROSITE-ProRule" id="PRU00723"/>
    </source>
</evidence>
<dbReference type="PROSITE" id="PS50103">
    <property type="entry name" value="ZF_C3H1"/>
    <property type="match status" value="1"/>
</dbReference>
<evidence type="ECO:0000313" key="11">
    <source>
        <dbReference type="Proteomes" id="UP000553632"/>
    </source>
</evidence>
<evidence type="ECO:0000259" key="6">
    <source>
        <dbReference type="PROSITE" id="PS50103"/>
    </source>
</evidence>
<dbReference type="InterPro" id="IPR000571">
    <property type="entry name" value="Znf_CCCH"/>
</dbReference>
<name>A0A7J6RI39_PEROL</name>
<evidence type="ECO:0000313" key="7">
    <source>
        <dbReference type="EMBL" id="KAF4687203.1"/>
    </source>
</evidence>
<evidence type="ECO:0000313" key="8">
    <source>
        <dbReference type="EMBL" id="KAF4720107.1"/>
    </source>
</evidence>
<organism evidence="8 11">
    <name type="scientific">Perkinsus olseni</name>
    <name type="common">Perkinsus atlanticus</name>
    <dbReference type="NCBI Taxonomy" id="32597"/>
    <lineage>
        <taxon>Eukaryota</taxon>
        <taxon>Sar</taxon>
        <taxon>Alveolata</taxon>
        <taxon>Perkinsozoa</taxon>
        <taxon>Perkinsea</taxon>
        <taxon>Perkinsida</taxon>
        <taxon>Perkinsidae</taxon>
        <taxon>Perkinsus</taxon>
    </lineage>
</organism>
<keyword evidence="2 4" id="KW-0863">Zinc-finger</keyword>
<feature type="domain" description="C3H1-type" evidence="6">
    <location>
        <begin position="34"/>
        <end position="61"/>
    </location>
</feature>
<reference evidence="10 11" key="1">
    <citation type="submission" date="2020-04" db="EMBL/GenBank/DDBJ databases">
        <title>Perkinsus olseni comparative genomics.</title>
        <authorList>
            <person name="Bogema D.R."/>
        </authorList>
    </citation>
    <scope>NUCLEOTIDE SEQUENCE [LARGE SCALE GENOMIC DNA]</scope>
    <source>
        <strain evidence="7">00978-12</strain>
        <strain evidence="9">ATCC PRA-205</strain>
        <strain evidence="8 11">ATCC PRA-207</strain>
    </source>
</reference>
<keyword evidence="1 4" id="KW-0479">Metal-binding</keyword>
<dbReference type="Gene3D" id="4.10.1000.10">
    <property type="entry name" value="Zinc finger, CCCH-type"/>
    <property type="match status" value="1"/>
</dbReference>
<dbReference type="Proteomes" id="UP000541610">
    <property type="component" value="Unassembled WGS sequence"/>
</dbReference>
<dbReference type="AlphaFoldDB" id="A0A7J6RI39"/>
<sequence>MPFKRQKYSSRHSARRSSTDHDRGRSSSSAAAAAAYRPICEYFKNDRCRLGNACRFAHSLKEYHHPELVDSRRAQEEEKQQQQKGKSKDNVPVVASSVAAQLLRPTSRLLVPSLLKSSVSTHKRTTKSAPPTETERSSSGRLDLSLSGGPKQRPRSRSCITVPAKASTCTTERPSDASGWAAYQLSLAVYTAEQLRAAEPEFYED</sequence>
<evidence type="ECO:0000256" key="2">
    <source>
        <dbReference type="ARBA" id="ARBA00022771"/>
    </source>
</evidence>
<accession>A0A7J6RI39</accession>
<dbReference type="Proteomes" id="UP000553632">
    <property type="component" value="Unassembled WGS sequence"/>
</dbReference>
<feature type="region of interest" description="Disordered" evidence="5">
    <location>
        <begin position="117"/>
        <end position="177"/>
    </location>
</feature>
<feature type="compositionally biased region" description="Basic and acidic residues" evidence="5">
    <location>
        <begin position="67"/>
        <end position="89"/>
    </location>
</feature>
<protein>
    <recommendedName>
        <fullName evidence="6">C3H1-type domain-containing protein</fullName>
    </recommendedName>
</protein>